<reference evidence="1 2" key="1">
    <citation type="journal article" date="2019" name="J. Hered.">
        <title>An Improved Genome Assembly for Drosophila navojoa, the Basal Species in the mojavensis Cluster.</title>
        <authorList>
            <person name="Vanderlinde T."/>
            <person name="Dupim E.G."/>
            <person name="Nazario-Yepiz N.O."/>
            <person name="Carvalho A.B."/>
        </authorList>
    </citation>
    <scope>NUCLEOTIDE SEQUENCE [LARGE SCALE GENOMIC DNA]</scope>
    <source>
        <strain evidence="1">Navoj_Jal97</strain>
        <tissue evidence="1">Whole organism</tissue>
    </source>
</reference>
<dbReference type="Proteomes" id="UP000295192">
    <property type="component" value="Unassembled WGS sequence"/>
</dbReference>
<protein>
    <submittedName>
        <fullName evidence="1">Uncharacterized protein</fullName>
    </submittedName>
</protein>
<dbReference type="AlphaFoldDB" id="A0A484BIQ5"/>
<organism evidence="1 2">
    <name type="scientific">Drosophila navojoa</name>
    <name type="common">Fruit fly</name>
    <dbReference type="NCBI Taxonomy" id="7232"/>
    <lineage>
        <taxon>Eukaryota</taxon>
        <taxon>Metazoa</taxon>
        <taxon>Ecdysozoa</taxon>
        <taxon>Arthropoda</taxon>
        <taxon>Hexapoda</taxon>
        <taxon>Insecta</taxon>
        <taxon>Pterygota</taxon>
        <taxon>Neoptera</taxon>
        <taxon>Endopterygota</taxon>
        <taxon>Diptera</taxon>
        <taxon>Brachycera</taxon>
        <taxon>Muscomorpha</taxon>
        <taxon>Ephydroidea</taxon>
        <taxon>Drosophilidae</taxon>
        <taxon>Drosophila</taxon>
    </lineage>
</organism>
<evidence type="ECO:0000313" key="1">
    <source>
        <dbReference type="EMBL" id="TDG48689.1"/>
    </source>
</evidence>
<proteinExistence type="predicted"/>
<evidence type="ECO:0000313" key="2">
    <source>
        <dbReference type="Proteomes" id="UP000295192"/>
    </source>
</evidence>
<gene>
    <name evidence="1" type="ORF">AWZ03_004801</name>
</gene>
<sequence>MTLRLLCQVRTELELEQEQEHELEQELVGHLARAMDNGAHGNFMDMWQPHAPAQVSSCLTVRNYSHLTEASTG</sequence>
<accession>A0A484BIQ5</accession>
<comment type="caution">
    <text evidence="1">The sequence shown here is derived from an EMBL/GenBank/DDBJ whole genome shotgun (WGS) entry which is preliminary data.</text>
</comment>
<name>A0A484BIQ5_DRONA</name>
<keyword evidence="2" id="KW-1185">Reference proteome</keyword>
<dbReference type="EMBL" id="LSRL02000030">
    <property type="protein sequence ID" value="TDG48689.1"/>
    <property type="molecule type" value="Genomic_DNA"/>
</dbReference>